<evidence type="ECO:0008006" key="3">
    <source>
        <dbReference type="Google" id="ProtNLM"/>
    </source>
</evidence>
<dbReference type="HOGENOM" id="CLU_2702611_0_0_6"/>
<evidence type="ECO:0000313" key="1">
    <source>
        <dbReference type="EMBL" id="CBA33852.1"/>
    </source>
</evidence>
<dbReference type="InterPro" id="IPR016152">
    <property type="entry name" value="PTrfase/Anion_transptr"/>
</dbReference>
<dbReference type="EMBL" id="FN543093">
    <property type="protein sequence ID" value="CBA33852.1"/>
    <property type="molecule type" value="Genomic_DNA"/>
</dbReference>
<protein>
    <recommendedName>
        <fullName evidence="3">PTS EIIA type-2 domain-containing protein</fullName>
    </recommendedName>
</protein>
<dbReference type="SUPFAM" id="SSF55804">
    <property type="entry name" value="Phoshotransferase/anion transport protein"/>
    <property type="match status" value="1"/>
</dbReference>
<accession>C9Y109</accession>
<evidence type="ECO:0000313" key="2">
    <source>
        <dbReference type="Proteomes" id="UP000002069"/>
    </source>
</evidence>
<name>C9Y109_CROTZ</name>
<dbReference type="AlphaFoldDB" id="C9Y109"/>
<dbReference type="KEGG" id="ctu:CTU_36200"/>
<dbReference type="Gene3D" id="3.40.930.10">
    <property type="entry name" value="Mannitol-specific EII, Chain A"/>
    <property type="match status" value="1"/>
</dbReference>
<dbReference type="PATRIC" id="fig|693216.3.peg.3425"/>
<keyword evidence="2" id="KW-1185">Reference proteome</keyword>
<reference evidence="2" key="2">
    <citation type="journal article" date="2011" name="J. Bacteriol.">
        <title>Complete genome sequence of Cronobacter turicensis LMG 23827, a food-borne pathogen causing deaths in neonates.</title>
        <authorList>
            <person name="Stephan R."/>
            <person name="Lehner A."/>
            <person name="Tischler P."/>
            <person name="Rattei T."/>
        </authorList>
    </citation>
    <scope>NUCLEOTIDE SEQUENCE [LARGE SCALE GENOMIC DNA]</scope>
    <source>
        <strain evidence="2">DSM 18703 / CCUG 55852 / LMG 23827 / z3032</strain>
    </source>
</reference>
<gene>
    <name evidence="1" type="ordered locus">Ctu_36200</name>
</gene>
<dbReference type="Proteomes" id="UP000002069">
    <property type="component" value="Chromosome"/>
</dbReference>
<organism evidence="1 2">
    <name type="scientific">Cronobacter turicensis (strain DSM 18703 / CCUG 55852 / LMG 23827 / z3032)</name>
    <dbReference type="NCBI Taxonomy" id="693216"/>
    <lineage>
        <taxon>Bacteria</taxon>
        <taxon>Pseudomonadati</taxon>
        <taxon>Pseudomonadota</taxon>
        <taxon>Gammaproteobacteria</taxon>
        <taxon>Enterobacterales</taxon>
        <taxon>Enterobacteriaceae</taxon>
        <taxon>Cronobacter</taxon>
    </lineage>
</organism>
<sequence>MFALLAHKTAVYTVLAPQGIAWGDETAHVIFLLAISKSEYEEAMAIYDLFVTFLRERAMPRLRECRDFDGFLAVATECVTRF</sequence>
<proteinExistence type="predicted"/>
<reference evidence="1 2" key="1">
    <citation type="journal article" date="2010" name="J. Bacteriol.">
        <title>Complete Genome Sequence of Cronobacter turicensis LMG 23827, a foodborne pathogen causing deaths in neonates.</title>
        <authorList>
            <person name="Stephan R."/>
            <person name="Lehner A."/>
            <person name="Tischler P."/>
            <person name="Rattei T."/>
        </authorList>
    </citation>
    <scope>NUCLEOTIDE SEQUENCE [LARGE SCALE GENOMIC DNA]</scope>
    <source>
        <strain evidence="2">DSM 18703 / CCUG 55852 / LMG 23827 / z3032</strain>
    </source>
</reference>